<dbReference type="Proteomes" id="UP001139981">
    <property type="component" value="Unassembled WGS sequence"/>
</dbReference>
<protein>
    <submittedName>
        <fullName evidence="1">Uncharacterized protein</fullName>
    </submittedName>
</protein>
<organism evidence="1 2">
    <name type="scientific">Coemansia aciculifera</name>
    <dbReference type="NCBI Taxonomy" id="417176"/>
    <lineage>
        <taxon>Eukaryota</taxon>
        <taxon>Fungi</taxon>
        <taxon>Fungi incertae sedis</taxon>
        <taxon>Zoopagomycota</taxon>
        <taxon>Kickxellomycotina</taxon>
        <taxon>Kickxellomycetes</taxon>
        <taxon>Kickxellales</taxon>
        <taxon>Kickxellaceae</taxon>
        <taxon>Coemansia</taxon>
    </lineage>
</organism>
<keyword evidence="2" id="KW-1185">Reference proteome</keyword>
<dbReference type="EMBL" id="JANBVB010000815">
    <property type="protein sequence ID" value="KAJ2892078.1"/>
    <property type="molecule type" value="Genomic_DNA"/>
</dbReference>
<reference evidence="1" key="1">
    <citation type="submission" date="2022-07" db="EMBL/GenBank/DDBJ databases">
        <title>Phylogenomic reconstructions and comparative analyses of Kickxellomycotina fungi.</title>
        <authorList>
            <person name="Reynolds N.K."/>
            <person name="Stajich J.E."/>
            <person name="Barry K."/>
            <person name="Grigoriev I.V."/>
            <person name="Crous P."/>
            <person name="Smith M.E."/>
        </authorList>
    </citation>
    <scope>NUCLEOTIDE SEQUENCE</scope>
    <source>
        <strain evidence="1">CBS 190363</strain>
    </source>
</reference>
<accession>A0ACC1M1Z6</accession>
<name>A0ACC1M1Z6_9FUNG</name>
<evidence type="ECO:0000313" key="1">
    <source>
        <dbReference type="EMBL" id="KAJ2892078.1"/>
    </source>
</evidence>
<gene>
    <name evidence="1" type="ORF">IWW38_003352</name>
</gene>
<proteinExistence type="predicted"/>
<evidence type="ECO:0000313" key="2">
    <source>
        <dbReference type="Proteomes" id="UP001139981"/>
    </source>
</evidence>
<comment type="caution">
    <text evidence="1">The sequence shown here is derived from an EMBL/GenBank/DDBJ whole genome shotgun (WGS) entry which is preliminary data.</text>
</comment>
<sequence length="123" mass="13478">MLDNLNDRRKEDNRPPLTLNEALNNVSQSHSDYQASGKTMTHDDTQGSLGKRVSDAGIKWSRIGENVASGAETVDRVMDQWKHSPGHLANILGDYTIVGFGLATDGPGTKGNTYWTQTFVKTT</sequence>